<dbReference type="EMBL" id="SGXC01000004">
    <property type="protein sequence ID" value="RZS77199.1"/>
    <property type="molecule type" value="Genomic_DNA"/>
</dbReference>
<dbReference type="SUPFAM" id="SSF51556">
    <property type="entry name" value="Metallo-dependent hydrolases"/>
    <property type="match status" value="1"/>
</dbReference>
<sequence length="278" mass="30940">MTIPYACDTHFHVFGPADRYPYAGKLRYDPPQADLEDYLAEARALGFSRYVFVQPSAYGQDNRCMLEAMRRMGPDCRGIVDLPDDVPDEQLADLHQLGVRGIRINVNPIAQPAAGLADTLIPRIRRWEARCAATGWQLDFLGPGWLTRELLPTMASLRLPFTVAHLGMNLAADGVQAPGFQALLDFLRHGDGLCFVKLTGSYRISKTPGFGDIAPMVHALLEAAPDHLIWGSDYPHLSFQENSSADLFRLFTSWIPDAALQRQILATTPARLYGWETD</sequence>
<dbReference type="OrthoDB" id="9787654at2"/>
<dbReference type="Pfam" id="PF04909">
    <property type="entry name" value="Amidohydro_2"/>
    <property type="match status" value="1"/>
</dbReference>
<evidence type="ECO:0000259" key="1">
    <source>
        <dbReference type="Pfam" id="PF04909"/>
    </source>
</evidence>
<proteinExistence type="predicted"/>
<dbReference type="Proteomes" id="UP000292445">
    <property type="component" value="Unassembled WGS sequence"/>
</dbReference>
<dbReference type="RefSeq" id="WP_130362238.1">
    <property type="nucleotide sequence ID" value="NZ_SGXC01000004.1"/>
</dbReference>
<dbReference type="Gene3D" id="3.20.20.140">
    <property type="entry name" value="Metal-dependent hydrolases"/>
    <property type="match status" value="1"/>
</dbReference>
<comment type="caution">
    <text evidence="2">The sequence shown here is derived from an EMBL/GenBank/DDBJ whole genome shotgun (WGS) entry which is preliminary data.</text>
</comment>
<reference evidence="2 3" key="1">
    <citation type="submission" date="2019-02" db="EMBL/GenBank/DDBJ databases">
        <title>Genomic Encyclopedia of Type Strains, Phase IV (KMG-IV): sequencing the most valuable type-strain genomes for metagenomic binning, comparative biology and taxonomic classification.</title>
        <authorList>
            <person name="Goeker M."/>
        </authorList>
    </citation>
    <scope>NUCLEOTIDE SEQUENCE [LARGE SCALE GENOMIC DNA]</scope>
    <source>
        <strain evidence="2 3">K24</strain>
    </source>
</reference>
<keyword evidence="2" id="KW-0378">Hydrolase</keyword>
<accession>A0A4Q7N718</accession>
<name>A0A4Q7N718_9BURK</name>
<organism evidence="2 3">
    <name type="scientific">Pigmentiphaga kullae</name>
    <dbReference type="NCBI Taxonomy" id="151784"/>
    <lineage>
        <taxon>Bacteria</taxon>
        <taxon>Pseudomonadati</taxon>
        <taxon>Pseudomonadota</taxon>
        <taxon>Betaproteobacteria</taxon>
        <taxon>Burkholderiales</taxon>
        <taxon>Alcaligenaceae</taxon>
        <taxon>Pigmentiphaga</taxon>
    </lineage>
</organism>
<evidence type="ECO:0000313" key="2">
    <source>
        <dbReference type="EMBL" id="RZS77199.1"/>
    </source>
</evidence>
<keyword evidence="3" id="KW-1185">Reference proteome</keyword>
<protein>
    <submittedName>
        <fullName evidence="2">Putative TIM-barrel fold metal-dependent hydrolase</fullName>
    </submittedName>
</protein>
<dbReference type="InterPro" id="IPR006680">
    <property type="entry name" value="Amidohydro-rel"/>
</dbReference>
<dbReference type="InterPro" id="IPR052358">
    <property type="entry name" value="Aro_Compnd_Degr_Hydrolases"/>
</dbReference>
<feature type="domain" description="Amidohydrolase-related" evidence="1">
    <location>
        <begin position="7"/>
        <end position="274"/>
    </location>
</feature>
<dbReference type="PANTHER" id="PTHR35563:SF2">
    <property type="entry name" value="BARREL METAL-DEPENDENT HYDROLASE, PUTATIVE (AFU_ORTHOLOGUE AFUA_1G16240)-RELATED"/>
    <property type="match status" value="1"/>
</dbReference>
<dbReference type="InterPro" id="IPR032466">
    <property type="entry name" value="Metal_Hydrolase"/>
</dbReference>
<dbReference type="AlphaFoldDB" id="A0A4Q7N718"/>
<evidence type="ECO:0000313" key="3">
    <source>
        <dbReference type="Proteomes" id="UP000292445"/>
    </source>
</evidence>
<dbReference type="GO" id="GO:0016787">
    <property type="term" value="F:hydrolase activity"/>
    <property type="evidence" value="ECO:0007669"/>
    <property type="project" value="UniProtKB-KW"/>
</dbReference>
<dbReference type="PANTHER" id="PTHR35563">
    <property type="entry name" value="BARREL METAL-DEPENDENT HYDROLASE, PUTATIVE (AFU_ORTHOLOGUE AFUA_1G16240)-RELATED"/>
    <property type="match status" value="1"/>
</dbReference>
<gene>
    <name evidence="2" type="ORF">EV675_5927</name>
</gene>